<evidence type="ECO:0000256" key="1">
    <source>
        <dbReference type="SAM" id="MobiDB-lite"/>
    </source>
</evidence>
<accession>A0A8J3Y829</accession>
<dbReference type="EMBL" id="BOOY01000018">
    <property type="protein sequence ID" value="GIJ03069.1"/>
    <property type="molecule type" value="Genomic_DNA"/>
</dbReference>
<comment type="caution">
    <text evidence="2">The sequence shown here is derived from an EMBL/GenBank/DDBJ whole genome shotgun (WGS) entry which is preliminary data.</text>
</comment>
<gene>
    <name evidence="2" type="ORF">Sya03_24210</name>
</gene>
<dbReference type="AlphaFoldDB" id="A0A8J3Y829"/>
<dbReference type="RefSeq" id="WP_203938360.1">
    <property type="nucleotide sequence ID" value="NZ_BAAAGJ010000005.1"/>
</dbReference>
<organism evidence="2 3">
    <name type="scientific">Spirilliplanes yamanashiensis</name>
    <dbReference type="NCBI Taxonomy" id="42233"/>
    <lineage>
        <taxon>Bacteria</taxon>
        <taxon>Bacillati</taxon>
        <taxon>Actinomycetota</taxon>
        <taxon>Actinomycetes</taxon>
        <taxon>Micromonosporales</taxon>
        <taxon>Micromonosporaceae</taxon>
        <taxon>Spirilliplanes</taxon>
    </lineage>
</organism>
<proteinExistence type="predicted"/>
<evidence type="ECO:0000313" key="3">
    <source>
        <dbReference type="Proteomes" id="UP000652013"/>
    </source>
</evidence>
<sequence length="347" mass="36177">MAATDTGTWHRLLLRLGGRLPDGALAAARAALAASGPEHAAAVVAGAVAEHAVPVTPAEAGALGLPPDSGPRQDDAAAPGYRFAPSREPVGRSFDGGPALLLDLTGAHAGLREAAADRVDDDAMAAAARAADPAALVALWRAWRFAGGAPARVYLLEVDLPTAELPGVTAHVQRALAAAGVADPQVEVYAPDEDLPAYHRFARGSSALLWARTRAGAITTARVFDGADPEAGPRFADDHPRIDDAEERRRLLAWLAAGTVLLATTERGRDVLDPDRGAVVPLNYRTDGAWVWTDAVAHYLDVHHLAPDPGLADHIRSRGHALPSVDAVAGHRALAYLLNPEPAPARP</sequence>
<protein>
    <submittedName>
        <fullName evidence="2">Uncharacterized protein</fullName>
    </submittedName>
</protein>
<name>A0A8J3Y829_9ACTN</name>
<reference evidence="2" key="1">
    <citation type="submission" date="2021-01" db="EMBL/GenBank/DDBJ databases">
        <title>Whole genome shotgun sequence of Spirilliplanes yamanashiensis NBRC 15828.</title>
        <authorList>
            <person name="Komaki H."/>
            <person name="Tamura T."/>
        </authorList>
    </citation>
    <scope>NUCLEOTIDE SEQUENCE</scope>
    <source>
        <strain evidence="2">NBRC 15828</strain>
    </source>
</reference>
<feature type="region of interest" description="Disordered" evidence="1">
    <location>
        <begin position="59"/>
        <end position="78"/>
    </location>
</feature>
<keyword evidence="3" id="KW-1185">Reference proteome</keyword>
<dbReference type="Proteomes" id="UP000652013">
    <property type="component" value="Unassembled WGS sequence"/>
</dbReference>
<evidence type="ECO:0000313" key="2">
    <source>
        <dbReference type="EMBL" id="GIJ03069.1"/>
    </source>
</evidence>